<dbReference type="EMBL" id="BMTD01000035">
    <property type="protein sequence ID" value="GGV29027.1"/>
    <property type="molecule type" value="Genomic_DNA"/>
</dbReference>
<name>A0A918IJU5_9ACTN</name>
<sequence>MGVTASAPQKEHSVTTPASAPARPQLVTWAPSQTGPCALCHAPTCKYGVGASPTCPRCAEARAAQYRK</sequence>
<organism evidence="2 3">
    <name type="scientific">Streptomyces filipinensis</name>
    <dbReference type="NCBI Taxonomy" id="66887"/>
    <lineage>
        <taxon>Bacteria</taxon>
        <taxon>Bacillati</taxon>
        <taxon>Actinomycetota</taxon>
        <taxon>Actinomycetes</taxon>
        <taxon>Kitasatosporales</taxon>
        <taxon>Streptomycetaceae</taxon>
        <taxon>Streptomyces</taxon>
    </lineage>
</organism>
<evidence type="ECO:0000313" key="2">
    <source>
        <dbReference type="EMBL" id="GGV29027.1"/>
    </source>
</evidence>
<gene>
    <name evidence="2" type="ORF">GCM10010260_81880</name>
</gene>
<evidence type="ECO:0000256" key="1">
    <source>
        <dbReference type="SAM" id="MobiDB-lite"/>
    </source>
</evidence>
<reference evidence="2" key="2">
    <citation type="submission" date="2020-09" db="EMBL/GenBank/DDBJ databases">
        <authorList>
            <person name="Sun Q."/>
            <person name="Ohkuma M."/>
        </authorList>
    </citation>
    <scope>NUCLEOTIDE SEQUENCE</scope>
    <source>
        <strain evidence="2">JCM 4369</strain>
    </source>
</reference>
<protein>
    <submittedName>
        <fullName evidence="2">Uncharacterized protein</fullName>
    </submittedName>
</protein>
<dbReference type="AlphaFoldDB" id="A0A918IJU5"/>
<keyword evidence="3" id="KW-1185">Reference proteome</keyword>
<dbReference type="Proteomes" id="UP000618795">
    <property type="component" value="Unassembled WGS sequence"/>
</dbReference>
<accession>A0A918IJU5</accession>
<proteinExistence type="predicted"/>
<feature type="region of interest" description="Disordered" evidence="1">
    <location>
        <begin position="1"/>
        <end position="24"/>
    </location>
</feature>
<comment type="caution">
    <text evidence="2">The sequence shown here is derived from an EMBL/GenBank/DDBJ whole genome shotgun (WGS) entry which is preliminary data.</text>
</comment>
<reference evidence="2" key="1">
    <citation type="journal article" date="2014" name="Int. J. Syst. Evol. Microbiol.">
        <title>Complete genome sequence of Corynebacterium casei LMG S-19264T (=DSM 44701T), isolated from a smear-ripened cheese.</title>
        <authorList>
            <consortium name="US DOE Joint Genome Institute (JGI-PGF)"/>
            <person name="Walter F."/>
            <person name="Albersmeier A."/>
            <person name="Kalinowski J."/>
            <person name="Ruckert C."/>
        </authorList>
    </citation>
    <scope>NUCLEOTIDE SEQUENCE</scope>
    <source>
        <strain evidence="2">JCM 4369</strain>
    </source>
</reference>
<evidence type="ECO:0000313" key="3">
    <source>
        <dbReference type="Proteomes" id="UP000618795"/>
    </source>
</evidence>